<evidence type="ECO:0000259" key="3">
    <source>
        <dbReference type="Pfam" id="PF00535"/>
    </source>
</evidence>
<dbReference type="PANTHER" id="PTHR22916:SF51">
    <property type="entry name" value="GLYCOSYLTRANSFERASE EPSH-RELATED"/>
    <property type="match status" value="1"/>
</dbReference>
<keyword evidence="5" id="KW-1185">Reference proteome</keyword>
<feature type="domain" description="Glycosyltransferase 2-like" evidence="3">
    <location>
        <begin position="6"/>
        <end position="130"/>
    </location>
</feature>
<organism evidence="4 5">
    <name type="scientific">Candidatus Borkfalkia ceftriaxoniphila</name>
    <dbReference type="NCBI Taxonomy" id="2508949"/>
    <lineage>
        <taxon>Bacteria</taxon>
        <taxon>Bacillati</taxon>
        <taxon>Bacillota</taxon>
        <taxon>Clostridia</taxon>
        <taxon>Christensenellales</taxon>
        <taxon>Christensenellaceae</taxon>
        <taxon>Candidatus Borkfalkia</taxon>
    </lineage>
</organism>
<dbReference type="CDD" id="cd00761">
    <property type="entry name" value="Glyco_tranf_GTA_type"/>
    <property type="match status" value="1"/>
</dbReference>
<comment type="caution">
    <text evidence="4">The sequence shown here is derived from an EMBL/GenBank/DDBJ whole genome shotgun (WGS) entry which is preliminary data.</text>
</comment>
<evidence type="ECO:0000313" key="4">
    <source>
        <dbReference type="EMBL" id="RXZ61537.1"/>
    </source>
</evidence>
<name>A0A4Q2KC41_9FIRM</name>
<proteinExistence type="predicted"/>
<dbReference type="Proteomes" id="UP000291269">
    <property type="component" value="Unassembled WGS sequence"/>
</dbReference>
<dbReference type="Gene3D" id="3.90.550.10">
    <property type="entry name" value="Spore Coat Polysaccharide Biosynthesis Protein SpsA, Chain A"/>
    <property type="match status" value="1"/>
</dbReference>
<dbReference type="AlphaFoldDB" id="A0A4Q2KC41"/>
<accession>A0A4Q2KC41</accession>
<dbReference type="EMBL" id="SDOZ01000002">
    <property type="protein sequence ID" value="RXZ61537.1"/>
    <property type="molecule type" value="Genomic_DNA"/>
</dbReference>
<evidence type="ECO:0000256" key="1">
    <source>
        <dbReference type="ARBA" id="ARBA00022676"/>
    </source>
</evidence>
<keyword evidence="2 4" id="KW-0808">Transferase</keyword>
<sequence length="341" mass="40136">MYLITFAVPCYNSAGYMRRCIDTLLTGGEDVEIIIVNDGSTDETGKIAREYAERFPNVTAVNQENGGHGSGVNKGLELARGLYFKVVDSDDWLETAALHTLLDTLWEHLEQDTPADLYLTNFVYEKVVENARFVRRYTENFPQGRLFGWNEVKRFRNSNVLLMHSMLYRTDKLRESGVVLPEHTFYVDNIFAYKPLPYTKKLYYMNIDLYRYYIGREDQSVNRENIVKRYRQQIRVMKEMLNAYSYRDLNKLQSGLSQYMKHDLGVVMTLTMMFTTGGKENIAERKIALKELWENLRRKDEKMYSYLRRSYPALVNWLPFRLCGTVMSCGYKFFRNKLKCS</sequence>
<dbReference type="SUPFAM" id="SSF53448">
    <property type="entry name" value="Nucleotide-diphospho-sugar transferases"/>
    <property type="match status" value="1"/>
</dbReference>
<keyword evidence="1" id="KW-0328">Glycosyltransferase</keyword>
<dbReference type="InterPro" id="IPR001173">
    <property type="entry name" value="Glyco_trans_2-like"/>
</dbReference>
<dbReference type="RefSeq" id="WP_129224329.1">
    <property type="nucleotide sequence ID" value="NZ_SDOZ01000002.1"/>
</dbReference>
<dbReference type="GO" id="GO:0016757">
    <property type="term" value="F:glycosyltransferase activity"/>
    <property type="evidence" value="ECO:0007669"/>
    <property type="project" value="UniProtKB-KW"/>
</dbReference>
<protein>
    <submittedName>
        <fullName evidence="4">Glycosyltransferase family 2 protein</fullName>
    </submittedName>
</protein>
<evidence type="ECO:0000256" key="2">
    <source>
        <dbReference type="ARBA" id="ARBA00022679"/>
    </source>
</evidence>
<evidence type="ECO:0000313" key="5">
    <source>
        <dbReference type="Proteomes" id="UP000291269"/>
    </source>
</evidence>
<dbReference type="Pfam" id="PF00535">
    <property type="entry name" value="Glycos_transf_2"/>
    <property type="match status" value="1"/>
</dbReference>
<reference evidence="4 5" key="1">
    <citation type="journal article" date="2019" name="Gut">
        <title>Antibiotics-induced monodominance of a novel gut bacterial order.</title>
        <authorList>
            <person name="Hildebrand F."/>
            <person name="Moitinho-Silva L."/>
            <person name="Blasche S."/>
            <person name="Jahn M.T."/>
            <person name="Gossmann T.I."/>
            <person name="Heuerta-Cepas J."/>
            <person name="Hercog R."/>
            <person name="Luetge M."/>
            <person name="Bahram M."/>
            <person name="Pryszlak A."/>
            <person name="Alves R.J."/>
            <person name="Waszak S.M."/>
            <person name="Zhu A."/>
            <person name="Ye L."/>
            <person name="Costea P.I."/>
            <person name="Aalvink S."/>
            <person name="Belzer C."/>
            <person name="Forslund S.K."/>
            <person name="Sunagawa S."/>
            <person name="Hentschel U."/>
            <person name="Merten C."/>
            <person name="Patil K.R."/>
            <person name="Benes V."/>
            <person name="Bork P."/>
        </authorList>
    </citation>
    <scope>NUCLEOTIDE SEQUENCE [LARGE SCALE GENOMIC DNA]</scope>
    <source>
        <strain evidence="4 5">HDS1380</strain>
    </source>
</reference>
<gene>
    <name evidence="4" type="ORF">ESZ91_03865</name>
</gene>
<dbReference type="InterPro" id="IPR029044">
    <property type="entry name" value="Nucleotide-diphossugar_trans"/>
</dbReference>
<dbReference type="OrthoDB" id="396512at2"/>
<dbReference type="PANTHER" id="PTHR22916">
    <property type="entry name" value="GLYCOSYLTRANSFERASE"/>
    <property type="match status" value="1"/>
</dbReference>